<dbReference type="AlphaFoldDB" id="M1V1S4"/>
<dbReference type="GeneID" id="14675831"/>
<reference evidence="2" key="1">
    <citation type="journal article" date="2013" name="PLoS ONE">
        <title>Mitochondrial and Plastid Genomes of the Colonial Green Alga Gonium pectorale Give Insights into the Origins of Organelle DNA Architecture within the Volvocales.</title>
        <authorList>
            <person name="Hamaji T."/>
            <person name="Smith D.R."/>
            <person name="Noguchi H."/>
            <person name="Toyoda A."/>
            <person name="Suzuki M."/>
            <person name="Kawai-Toyooka H."/>
            <person name="Fujiyama A."/>
            <person name="Nishi I."/>
            <person name="Marriage T."/>
            <person name="Olson B.J.S.C."/>
            <person name="Nozaki H."/>
        </authorList>
    </citation>
    <scope>NUCLEOTIDE SEQUENCE</scope>
    <source>
        <strain evidence="2">K3-F3-4</strain>
    </source>
</reference>
<name>M1V1S4_GONPE</name>
<keyword evidence="2" id="KW-0540">Nuclease</keyword>
<protein>
    <submittedName>
        <fullName evidence="2">LAGLIDADG endonuclease</fullName>
    </submittedName>
</protein>
<dbReference type="RefSeq" id="YP_007507244.1">
    <property type="nucleotide sequence ID" value="NC_020437.1"/>
</dbReference>
<sequence>MQCPSVYLLANSFIPFNRSGFKFNRSLHRKFYTGRIPANKRHGLHCFLFKQLLVGFMLGDGWLEKHGKGVRLAISLTEKFKDVAQFYLVLLYGLGYTNKFELGLPLVRKNKTTKPYYQIKTFTFESLLPYFSLWYKQMGVRNIKQLPDKEQLYELLSPFTLAVWIMGDGSGMRDGGFKIASHSFTKEQNMVLCNILAERYNIKTTLVNEKGLYHIYVWKRSTHLLYVIVKPYLLPSCEYKFRFSLYLTYDAVDQLASKS</sequence>
<evidence type="ECO:0000313" key="2">
    <source>
        <dbReference type="EMBL" id="BAM85931.1"/>
    </source>
</evidence>
<evidence type="ECO:0000259" key="1">
    <source>
        <dbReference type="Pfam" id="PF03161"/>
    </source>
</evidence>
<feature type="domain" description="Homing endonuclease LAGLIDADG" evidence="1">
    <location>
        <begin position="51"/>
        <end position="224"/>
    </location>
</feature>
<keyword evidence="2" id="KW-0378">Hydrolase</keyword>
<organism evidence="2">
    <name type="scientific">Gonium pectorale</name>
    <name type="common">Green alga</name>
    <dbReference type="NCBI Taxonomy" id="33097"/>
    <lineage>
        <taxon>Eukaryota</taxon>
        <taxon>Viridiplantae</taxon>
        <taxon>Chlorophyta</taxon>
        <taxon>core chlorophytes</taxon>
        <taxon>Chlorophyceae</taxon>
        <taxon>CS clade</taxon>
        <taxon>Chlamydomonadales</taxon>
        <taxon>Volvocaceae</taxon>
        <taxon>Gonium</taxon>
    </lineage>
</organism>
<proteinExistence type="predicted"/>
<dbReference type="InterPro" id="IPR027434">
    <property type="entry name" value="Homing_endonucl"/>
</dbReference>
<dbReference type="GO" id="GO:0004519">
    <property type="term" value="F:endonuclease activity"/>
    <property type="evidence" value="ECO:0007669"/>
    <property type="project" value="UniProtKB-KW"/>
</dbReference>
<dbReference type="Pfam" id="PF03161">
    <property type="entry name" value="LAGLIDADG_2"/>
    <property type="match status" value="1"/>
</dbReference>
<keyword evidence="2" id="KW-0496">Mitochondrion</keyword>
<dbReference type="SUPFAM" id="SSF55608">
    <property type="entry name" value="Homing endonucleases"/>
    <property type="match status" value="1"/>
</dbReference>
<accession>M1V1S4</accession>
<keyword evidence="2" id="KW-0255">Endonuclease</keyword>
<dbReference type="Gene3D" id="3.10.28.10">
    <property type="entry name" value="Homing endonucleases"/>
    <property type="match status" value="2"/>
</dbReference>
<dbReference type="InterPro" id="IPR004860">
    <property type="entry name" value="LAGLIDADG_dom"/>
</dbReference>
<dbReference type="EMBL" id="AP012493">
    <property type="protein sequence ID" value="BAM85931.1"/>
    <property type="molecule type" value="Genomic_DNA"/>
</dbReference>
<geneLocation type="mitochondrion" evidence="2"/>